<reference evidence="2 3" key="1">
    <citation type="submission" date="2014-09" db="EMBL/GenBank/DDBJ databases">
        <authorList>
            <person name="Magalhaes I.L.F."/>
            <person name="Oliveira U."/>
            <person name="Santos F.R."/>
            <person name="Vidigal T.H.D.A."/>
            <person name="Brescovit A.D."/>
            <person name="Santos A.J."/>
        </authorList>
    </citation>
    <scope>NUCLEOTIDE SEQUENCE [LARGE SCALE GENOMIC DNA]</scope>
</reference>
<keyword evidence="3" id="KW-1185">Reference proteome</keyword>
<proteinExistence type="predicted"/>
<organism evidence="2 3">
    <name type="scientific">Ceraceosorus bombacis</name>
    <dbReference type="NCBI Taxonomy" id="401625"/>
    <lineage>
        <taxon>Eukaryota</taxon>
        <taxon>Fungi</taxon>
        <taxon>Dikarya</taxon>
        <taxon>Basidiomycota</taxon>
        <taxon>Ustilaginomycotina</taxon>
        <taxon>Exobasidiomycetes</taxon>
        <taxon>Ceraceosorales</taxon>
        <taxon>Ceraceosoraceae</taxon>
        <taxon>Ceraceosorus</taxon>
    </lineage>
</organism>
<dbReference type="PANTHER" id="PTHR14187">
    <property type="entry name" value="ALPHA KINASE/ELONGATION FACTOR 2 KINASE"/>
    <property type="match status" value="1"/>
</dbReference>
<name>A0A0P1BJU9_9BASI</name>
<dbReference type="Gene3D" id="3.90.640.10">
    <property type="entry name" value="Actin, Chain A, domain 4"/>
    <property type="match status" value="1"/>
</dbReference>
<dbReference type="OrthoDB" id="2963168at2759"/>
<dbReference type="EMBL" id="CCYA01000273">
    <property type="protein sequence ID" value="CEH16001.1"/>
    <property type="molecule type" value="Genomic_DNA"/>
</dbReference>
<evidence type="ECO:0000313" key="3">
    <source>
        <dbReference type="Proteomes" id="UP000054845"/>
    </source>
</evidence>
<accession>A0A0P1BJU9</accession>
<sequence>MVNFFKRSNKPQAPPSPVQKPILHARDSGFSESGAWSQPQTMPFSMQAEACAAPMPPLGGGHALDPTRDEHTKARRRGKDWLPYRGHSKRLVIAVDLGTTYSGASYCILTPGKTPEIAEVTAFSGQANGASKVPTKVGYSVEGVPCFFGAECSFAPNAMQLANAGGQVARWFKLHLKPAHLSLSVAQDDASNPLLAPIPFGLKPQKVLADFLHYMVRCVGEHIKTRHANAMELMCELAQSTSYVITIPNGWEAAQQAILRRCCVDAGLVAAESAEAVKFVSEAEASIHFCSQSAASSAWMDKVGQQVLVCDAGGGTVDISTYEVTATAPCLLVKEIARSDCLMAGSTVIDRRAAELLRQKLAGTPWAEPAQLLQLQLKFCSSVKELFNNPLQSMLLEVGSFRDNEPELGIKNGLLELTGEEMAALFEPCIEATCKSIMDKAQKTNRRRGPLTVAMVGGFSESAYFRSELQNRLGGLVRMTKPDGALCKAVASGAVAWSLDGMVSTRVARMSLGIRCNALFRPEKPGHVQRQHLSFAGQDGRWKLPGVFAPIIKKGESASSTAEHIEPFNLTWPIGAPPMKEVVLFVHRDEDGDDDEQHIPEFVEEEGFEELCRFEIDLSHFAMRMPLPVKTLPTGQRYVEAKIQLAMQLNGTEITAQTIFAHGGQTYRSPAMVHANKCLITQ</sequence>
<dbReference type="Proteomes" id="UP000054845">
    <property type="component" value="Unassembled WGS sequence"/>
</dbReference>
<dbReference type="SUPFAM" id="SSF53067">
    <property type="entry name" value="Actin-like ATPase domain"/>
    <property type="match status" value="2"/>
</dbReference>
<dbReference type="Gene3D" id="3.30.420.40">
    <property type="match status" value="2"/>
</dbReference>
<protein>
    <submittedName>
        <fullName evidence="2">Molecular chaperones HSP70/HSC70, HSP70 superfamily</fullName>
    </submittedName>
</protein>
<dbReference type="CDD" id="cd10170">
    <property type="entry name" value="ASKHA_NBD_HSP70"/>
    <property type="match status" value="1"/>
</dbReference>
<dbReference type="STRING" id="401625.A0A0P1BJU9"/>
<dbReference type="InterPro" id="IPR043129">
    <property type="entry name" value="ATPase_NBD"/>
</dbReference>
<evidence type="ECO:0000313" key="2">
    <source>
        <dbReference type="EMBL" id="CEH16001.1"/>
    </source>
</evidence>
<feature type="region of interest" description="Disordered" evidence="1">
    <location>
        <begin position="1"/>
        <end position="24"/>
    </location>
</feature>
<dbReference type="PANTHER" id="PTHR14187:SF5">
    <property type="entry name" value="HEAT SHOCK 70 KDA PROTEIN 12A"/>
    <property type="match status" value="1"/>
</dbReference>
<feature type="region of interest" description="Disordered" evidence="1">
    <location>
        <begin position="55"/>
        <end position="80"/>
    </location>
</feature>
<dbReference type="AlphaFoldDB" id="A0A0P1BJU9"/>
<evidence type="ECO:0000256" key="1">
    <source>
        <dbReference type="SAM" id="MobiDB-lite"/>
    </source>
</evidence>